<dbReference type="PANTHER" id="PTHR43008:SF4">
    <property type="entry name" value="CHAIN DEHYDROGENASE, PUTATIVE (AFU_ORTHOLOGUE AFUA_4G08710)-RELATED"/>
    <property type="match status" value="1"/>
</dbReference>
<dbReference type="PRINTS" id="PR00081">
    <property type="entry name" value="GDHRDH"/>
</dbReference>
<dbReference type="GeneID" id="81376691"/>
<dbReference type="RefSeq" id="XP_056481218.1">
    <property type="nucleotide sequence ID" value="XM_056637711.1"/>
</dbReference>
<gene>
    <name evidence="4" type="ORF">N7509_013074</name>
</gene>
<sequence>MWIWSRLWLVFGFGFVFVPTGTDHNWNQHSTSRFILKNQIKHKLLKHLIPDPDVNPYIEYPMTFMSNKSIAILGCGGMGLAIARRLGAGRQLYVADFSTEILAAARETLTNDGYLVEIMQVDVADYESVKRFAHAAASHGPIEAIIHTAGLSPSAGSAQRILEVDLIGTANSLDAFVEVAKPGTSMICIASMAGHMGSGLPSELEHHLATASRDQLLEHAALSIDVADTHGPARAYGISKRGNILRVQASAKAWGRVGGKSQFRAGRQEIEGPAGKFIASSPVSRVGTPQDIVNAVSFLASAESSFITGNDILVDGGVVSSLKWGTGKD</sequence>
<comment type="similarity">
    <text evidence="1">Belongs to the short-chain dehydrogenases/reductases (SDR) family.</text>
</comment>
<dbReference type="CDD" id="cd05233">
    <property type="entry name" value="SDR_c"/>
    <property type="match status" value="1"/>
</dbReference>
<dbReference type="AlphaFoldDB" id="A0A9W9SCN5"/>
<dbReference type="GO" id="GO:0016616">
    <property type="term" value="F:oxidoreductase activity, acting on the CH-OH group of donors, NAD or NADP as acceptor"/>
    <property type="evidence" value="ECO:0007669"/>
    <property type="project" value="UniProtKB-ARBA"/>
</dbReference>
<dbReference type="Pfam" id="PF00106">
    <property type="entry name" value="adh_short"/>
    <property type="match status" value="1"/>
</dbReference>
<dbReference type="InterPro" id="IPR002347">
    <property type="entry name" value="SDR_fam"/>
</dbReference>
<dbReference type="SUPFAM" id="SSF51735">
    <property type="entry name" value="NAD(P)-binding Rossmann-fold domains"/>
    <property type="match status" value="1"/>
</dbReference>
<dbReference type="Gene3D" id="3.40.50.720">
    <property type="entry name" value="NAD(P)-binding Rossmann-like Domain"/>
    <property type="match status" value="1"/>
</dbReference>
<dbReference type="Proteomes" id="UP001147747">
    <property type="component" value="Unassembled WGS sequence"/>
</dbReference>
<feature type="signal peptide" evidence="3">
    <location>
        <begin position="1"/>
        <end position="22"/>
    </location>
</feature>
<keyword evidence="3" id="KW-0732">Signal</keyword>
<reference evidence="4" key="2">
    <citation type="journal article" date="2023" name="IMA Fungus">
        <title>Comparative genomic study of the Penicillium genus elucidates a diverse pangenome and 15 lateral gene transfer events.</title>
        <authorList>
            <person name="Petersen C."/>
            <person name="Sorensen T."/>
            <person name="Nielsen M.R."/>
            <person name="Sondergaard T.E."/>
            <person name="Sorensen J.L."/>
            <person name="Fitzpatrick D.A."/>
            <person name="Frisvad J.C."/>
            <person name="Nielsen K.L."/>
        </authorList>
    </citation>
    <scope>NUCLEOTIDE SEQUENCE</scope>
    <source>
        <strain evidence="4">IBT 29677</strain>
    </source>
</reference>
<feature type="chain" id="PRO_5040881275" evidence="3">
    <location>
        <begin position="23"/>
        <end position="329"/>
    </location>
</feature>
<dbReference type="GO" id="GO:0050664">
    <property type="term" value="F:oxidoreductase activity, acting on NAD(P)H, oxygen as acceptor"/>
    <property type="evidence" value="ECO:0007669"/>
    <property type="project" value="TreeGrafter"/>
</dbReference>
<comment type="caution">
    <text evidence="4">The sequence shown here is derived from an EMBL/GenBank/DDBJ whole genome shotgun (WGS) entry which is preliminary data.</text>
</comment>
<organism evidence="4 5">
    <name type="scientific">Penicillium cosmopolitanum</name>
    <dbReference type="NCBI Taxonomy" id="1131564"/>
    <lineage>
        <taxon>Eukaryota</taxon>
        <taxon>Fungi</taxon>
        <taxon>Dikarya</taxon>
        <taxon>Ascomycota</taxon>
        <taxon>Pezizomycotina</taxon>
        <taxon>Eurotiomycetes</taxon>
        <taxon>Eurotiomycetidae</taxon>
        <taxon>Eurotiales</taxon>
        <taxon>Aspergillaceae</taxon>
        <taxon>Penicillium</taxon>
    </lineage>
</organism>
<evidence type="ECO:0000313" key="5">
    <source>
        <dbReference type="Proteomes" id="UP001147747"/>
    </source>
</evidence>
<dbReference type="InterPro" id="IPR036291">
    <property type="entry name" value="NAD(P)-bd_dom_sf"/>
</dbReference>
<evidence type="ECO:0000256" key="1">
    <source>
        <dbReference type="ARBA" id="ARBA00006484"/>
    </source>
</evidence>
<proteinExistence type="inferred from homology"/>
<dbReference type="OrthoDB" id="5840532at2759"/>
<evidence type="ECO:0000313" key="4">
    <source>
        <dbReference type="EMBL" id="KAJ5376188.1"/>
    </source>
</evidence>
<reference evidence="4" key="1">
    <citation type="submission" date="2022-12" db="EMBL/GenBank/DDBJ databases">
        <authorList>
            <person name="Petersen C."/>
        </authorList>
    </citation>
    <scope>NUCLEOTIDE SEQUENCE</scope>
    <source>
        <strain evidence="4">IBT 29677</strain>
    </source>
</reference>
<dbReference type="EMBL" id="JAPZBU010000012">
    <property type="protein sequence ID" value="KAJ5376188.1"/>
    <property type="molecule type" value="Genomic_DNA"/>
</dbReference>
<dbReference type="Pfam" id="PF13561">
    <property type="entry name" value="adh_short_C2"/>
    <property type="match status" value="1"/>
</dbReference>
<dbReference type="PANTHER" id="PTHR43008">
    <property type="entry name" value="BENZIL REDUCTASE"/>
    <property type="match status" value="1"/>
</dbReference>
<evidence type="ECO:0000256" key="2">
    <source>
        <dbReference type="ARBA" id="ARBA00023002"/>
    </source>
</evidence>
<name>A0A9W9SCN5_9EURO</name>
<protein>
    <submittedName>
        <fullName evidence="4">Uncharacterized protein</fullName>
    </submittedName>
</protein>
<keyword evidence="2" id="KW-0560">Oxidoreductase</keyword>
<evidence type="ECO:0000256" key="3">
    <source>
        <dbReference type="SAM" id="SignalP"/>
    </source>
</evidence>
<keyword evidence="5" id="KW-1185">Reference proteome</keyword>
<accession>A0A9W9SCN5</accession>